<dbReference type="AlphaFoldDB" id="A0AAE0HJT0"/>
<organism evidence="1 2">
    <name type="scientific">Chaetomium fimeti</name>
    <dbReference type="NCBI Taxonomy" id="1854472"/>
    <lineage>
        <taxon>Eukaryota</taxon>
        <taxon>Fungi</taxon>
        <taxon>Dikarya</taxon>
        <taxon>Ascomycota</taxon>
        <taxon>Pezizomycotina</taxon>
        <taxon>Sordariomycetes</taxon>
        <taxon>Sordariomycetidae</taxon>
        <taxon>Sordariales</taxon>
        <taxon>Chaetomiaceae</taxon>
        <taxon>Chaetomium</taxon>
    </lineage>
</organism>
<reference evidence="1" key="1">
    <citation type="journal article" date="2023" name="Mol. Phylogenet. Evol.">
        <title>Genome-scale phylogeny and comparative genomics of the fungal order Sordariales.</title>
        <authorList>
            <person name="Hensen N."/>
            <person name="Bonometti L."/>
            <person name="Westerberg I."/>
            <person name="Brannstrom I.O."/>
            <person name="Guillou S."/>
            <person name="Cros-Aarteil S."/>
            <person name="Calhoun S."/>
            <person name="Haridas S."/>
            <person name="Kuo A."/>
            <person name="Mondo S."/>
            <person name="Pangilinan J."/>
            <person name="Riley R."/>
            <person name="LaButti K."/>
            <person name="Andreopoulos B."/>
            <person name="Lipzen A."/>
            <person name="Chen C."/>
            <person name="Yan M."/>
            <person name="Daum C."/>
            <person name="Ng V."/>
            <person name="Clum A."/>
            <person name="Steindorff A."/>
            <person name="Ohm R.A."/>
            <person name="Martin F."/>
            <person name="Silar P."/>
            <person name="Natvig D.O."/>
            <person name="Lalanne C."/>
            <person name="Gautier V."/>
            <person name="Ament-Velasquez S.L."/>
            <person name="Kruys A."/>
            <person name="Hutchinson M.I."/>
            <person name="Powell A.J."/>
            <person name="Barry K."/>
            <person name="Miller A.N."/>
            <person name="Grigoriev I.V."/>
            <person name="Debuchy R."/>
            <person name="Gladieux P."/>
            <person name="Hiltunen Thoren M."/>
            <person name="Johannesson H."/>
        </authorList>
    </citation>
    <scope>NUCLEOTIDE SEQUENCE</scope>
    <source>
        <strain evidence="1">CBS 168.71</strain>
    </source>
</reference>
<protein>
    <submittedName>
        <fullName evidence="1">Uncharacterized protein</fullName>
    </submittedName>
</protein>
<proteinExistence type="predicted"/>
<gene>
    <name evidence="1" type="ORF">B0H64DRAFT_373112</name>
</gene>
<accession>A0AAE0HJT0</accession>
<evidence type="ECO:0000313" key="1">
    <source>
        <dbReference type="EMBL" id="KAK3297810.1"/>
    </source>
</evidence>
<dbReference type="RefSeq" id="XP_062661324.1">
    <property type="nucleotide sequence ID" value="XM_062802265.1"/>
</dbReference>
<keyword evidence="2" id="KW-1185">Reference proteome</keyword>
<comment type="caution">
    <text evidence="1">The sequence shown here is derived from an EMBL/GenBank/DDBJ whole genome shotgun (WGS) entry which is preliminary data.</text>
</comment>
<evidence type="ECO:0000313" key="2">
    <source>
        <dbReference type="Proteomes" id="UP001278766"/>
    </source>
</evidence>
<dbReference type="GeneID" id="87839213"/>
<sequence>MERENIYKIPRAILLRGDGSYQDSNGLSQGTLPSRVKYCGRSVTDKENAREDRECFPAISMETVSEGVDNPSSSADKRARDWVRSPGLLLISVDDVGDSQRSGVRVISGFQIRFEEKQVSEYSGFGSSCGAQFNLPTPTPNIPRQPMKLMELLIEDDRNVDRHLTPKNVSVTFAEPRTAPVNWTIPVPEEISTVWDRCLVRVVGGFRVAEISVLGGLAVVTRPIS</sequence>
<reference evidence="1" key="2">
    <citation type="submission" date="2023-06" db="EMBL/GenBank/DDBJ databases">
        <authorList>
            <consortium name="Lawrence Berkeley National Laboratory"/>
            <person name="Haridas S."/>
            <person name="Hensen N."/>
            <person name="Bonometti L."/>
            <person name="Westerberg I."/>
            <person name="Brannstrom I.O."/>
            <person name="Guillou S."/>
            <person name="Cros-Aarteil S."/>
            <person name="Calhoun S."/>
            <person name="Kuo A."/>
            <person name="Mondo S."/>
            <person name="Pangilinan J."/>
            <person name="Riley R."/>
            <person name="Labutti K."/>
            <person name="Andreopoulos B."/>
            <person name="Lipzen A."/>
            <person name="Chen C."/>
            <person name="Yanf M."/>
            <person name="Daum C."/>
            <person name="Ng V."/>
            <person name="Clum A."/>
            <person name="Steindorff A."/>
            <person name="Ohm R."/>
            <person name="Martin F."/>
            <person name="Silar P."/>
            <person name="Natvig D."/>
            <person name="Lalanne C."/>
            <person name="Gautier V."/>
            <person name="Ament-Velasquez S.L."/>
            <person name="Kruys A."/>
            <person name="Hutchinson M.I."/>
            <person name="Powell A.J."/>
            <person name="Barry K."/>
            <person name="Miller A.N."/>
            <person name="Grigoriev I.V."/>
            <person name="Debuchy R."/>
            <person name="Gladieux P."/>
            <person name="Thoren M.H."/>
            <person name="Johannesson H."/>
        </authorList>
    </citation>
    <scope>NUCLEOTIDE SEQUENCE</scope>
    <source>
        <strain evidence="1">CBS 168.71</strain>
    </source>
</reference>
<dbReference type="EMBL" id="JAUEPN010000003">
    <property type="protein sequence ID" value="KAK3297810.1"/>
    <property type="molecule type" value="Genomic_DNA"/>
</dbReference>
<name>A0AAE0HJT0_9PEZI</name>
<dbReference type="Proteomes" id="UP001278766">
    <property type="component" value="Unassembled WGS sequence"/>
</dbReference>